<dbReference type="InterPro" id="IPR056599">
    <property type="entry name" value="AAA_lid_fung"/>
</dbReference>
<evidence type="ECO:0000259" key="4">
    <source>
        <dbReference type="Pfam" id="PF23232"/>
    </source>
</evidence>
<evidence type="ECO:0000259" key="2">
    <source>
        <dbReference type="Pfam" id="PF00004"/>
    </source>
</evidence>
<dbReference type="Pfam" id="PF00004">
    <property type="entry name" value="AAA"/>
    <property type="match status" value="1"/>
</dbReference>
<dbReference type="GO" id="GO:0016887">
    <property type="term" value="F:ATP hydrolysis activity"/>
    <property type="evidence" value="ECO:0007669"/>
    <property type="project" value="InterPro"/>
</dbReference>
<dbReference type="Pfam" id="PF23232">
    <property type="entry name" value="AAA_lid_13"/>
    <property type="match status" value="1"/>
</dbReference>
<dbReference type="Pfam" id="PF22942">
    <property type="entry name" value="DUF7025"/>
    <property type="match status" value="1"/>
</dbReference>
<dbReference type="AlphaFoldDB" id="A0A9P6GHC0"/>
<dbReference type="OrthoDB" id="10042665at2759"/>
<feature type="domain" description="DUF7025" evidence="3">
    <location>
        <begin position="472"/>
        <end position="555"/>
    </location>
</feature>
<reference evidence="5" key="1">
    <citation type="journal article" date="2020" name="Mol. Plant Microbe Interact.">
        <title>Genome Sequence of the Biocontrol Agent Coniothyrium minitans strain Conio (IMI 134523).</title>
        <authorList>
            <person name="Patel D."/>
            <person name="Shittu T.A."/>
            <person name="Baroncelli R."/>
            <person name="Muthumeenakshi S."/>
            <person name="Osborne T.H."/>
            <person name="Janganan T.K."/>
            <person name="Sreenivasaprasad S."/>
        </authorList>
    </citation>
    <scope>NUCLEOTIDE SEQUENCE</scope>
    <source>
        <strain evidence="5">Conio</strain>
    </source>
</reference>
<protein>
    <submittedName>
        <fullName evidence="5">AAA family ATPase</fullName>
    </submittedName>
</protein>
<dbReference type="InterPro" id="IPR003959">
    <property type="entry name" value="ATPase_AAA_core"/>
</dbReference>
<feature type="compositionally biased region" description="Basic and acidic residues" evidence="1">
    <location>
        <begin position="215"/>
        <end position="235"/>
    </location>
</feature>
<feature type="domain" description="ATPase AAA-type core" evidence="2">
    <location>
        <begin position="842"/>
        <end position="959"/>
    </location>
</feature>
<feature type="compositionally biased region" description="Basic and acidic residues" evidence="1">
    <location>
        <begin position="1"/>
        <end position="13"/>
    </location>
</feature>
<proteinExistence type="predicted"/>
<evidence type="ECO:0000313" key="5">
    <source>
        <dbReference type="EMBL" id="KAF9735627.1"/>
    </source>
</evidence>
<organism evidence="5 6">
    <name type="scientific">Paraphaeosphaeria minitans</name>
    <dbReference type="NCBI Taxonomy" id="565426"/>
    <lineage>
        <taxon>Eukaryota</taxon>
        <taxon>Fungi</taxon>
        <taxon>Dikarya</taxon>
        <taxon>Ascomycota</taxon>
        <taxon>Pezizomycotina</taxon>
        <taxon>Dothideomycetes</taxon>
        <taxon>Pleosporomycetidae</taxon>
        <taxon>Pleosporales</taxon>
        <taxon>Massarineae</taxon>
        <taxon>Didymosphaeriaceae</taxon>
        <taxon>Paraphaeosphaeria</taxon>
    </lineage>
</organism>
<evidence type="ECO:0000313" key="6">
    <source>
        <dbReference type="Proteomes" id="UP000756921"/>
    </source>
</evidence>
<dbReference type="PANTHER" id="PTHR46411:SF2">
    <property type="entry name" value="AAA+ ATPASE DOMAIN-CONTAINING PROTEIN"/>
    <property type="match status" value="1"/>
</dbReference>
<dbReference type="EMBL" id="WJXW01000006">
    <property type="protein sequence ID" value="KAF9735627.1"/>
    <property type="molecule type" value="Genomic_DNA"/>
</dbReference>
<dbReference type="PANTHER" id="PTHR46411">
    <property type="entry name" value="FAMILY ATPASE, PUTATIVE-RELATED"/>
    <property type="match status" value="1"/>
</dbReference>
<evidence type="ECO:0000259" key="3">
    <source>
        <dbReference type="Pfam" id="PF22942"/>
    </source>
</evidence>
<dbReference type="Gene3D" id="3.40.50.300">
    <property type="entry name" value="P-loop containing nucleotide triphosphate hydrolases"/>
    <property type="match status" value="1"/>
</dbReference>
<dbReference type="InterPro" id="IPR027417">
    <property type="entry name" value="P-loop_NTPase"/>
</dbReference>
<feature type="domain" description="AAA+ ATPase lid" evidence="4">
    <location>
        <begin position="962"/>
        <end position="1071"/>
    </location>
</feature>
<evidence type="ECO:0000256" key="1">
    <source>
        <dbReference type="SAM" id="MobiDB-lite"/>
    </source>
</evidence>
<dbReference type="SUPFAM" id="SSF52540">
    <property type="entry name" value="P-loop containing nucleoside triphosphate hydrolases"/>
    <property type="match status" value="1"/>
</dbReference>
<keyword evidence="6" id="KW-1185">Reference proteome</keyword>
<feature type="region of interest" description="Disordered" evidence="1">
    <location>
        <begin position="1"/>
        <end position="67"/>
    </location>
</feature>
<accession>A0A9P6GHC0</accession>
<comment type="caution">
    <text evidence="5">The sequence shown here is derived from an EMBL/GenBank/DDBJ whole genome shotgun (WGS) entry which is preliminary data.</text>
</comment>
<gene>
    <name evidence="5" type="ORF">PMIN01_07032</name>
</gene>
<feature type="region of interest" description="Disordered" evidence="1">
    <location>
        <begin position="1114"/>
        <end position="1137"/>
    </location>
</feature>
<name>A0A9P6GHC0_9PLEO</name>
<feature type="region of interest" description="Disordered" evidence="1">
    <location>
        <begin position="215"/>
        <end position="240"/>
    </location>
</feature>
<sequence length="1137" mass="129561">MEHVLAVEPRSDDDAPGNQSEDSKEKAPAPTADSGLSEQLKESERSVLQSSAQQAQAVPESQPQPNADSNVLAEIHRFQRMEACLYKHRKEWETNVGPGNWSVVDWERGSTESKRPSHTVRTAVNAAWQTSDKVIKQERQYERPDIFDPAHICDVDDGKSCFESSYSKDAYDTTIDWGNRRDRLRRTFEWDLDRMFLREELQFKRLAKRRINEAKKRQERRMDEVDNELRGEQKEGAALPDAPDTAGIAVIWAEWYTFKGLGQPNAKTVNSIDVLLGEPIVDDDVNANRFWFRTSDRRVERSGITSTAQVSNPPMDFAVSPVPERIRIRSDLLLRTISELPGAEGRHLLELEESGVVFTRPYKALHYLEEHLRSNNAKSIGSSKEADVKARAEIAETSEGITKPMPIVEGFDDQAGQRDEIVSDDEGEEKDDVDDSIGLPRSLAALEHLRCLLKFFDTSVAAKRIYLNSPVCRKVFFSDLWQLFRPGTEVIGSDGKQAYRVVGVQSAKHRIAPAWERWYSPNTTHGTLKLTDFRIMYLTAKGEVTSLEAYPLRFHAIRQSDFGEEEWKEIQNCPTSERYRKPLNLGMLLEEDRYYAGSTLDEKEEIESPVVIDFATAITTWDARIESSASAFDDYLIREGVRVSLADRMWKPKLSTLISIPAYYQYMVNTKCSGECCRGELVYDDQYVDQKQSTEYIESLLPKKDALDEQPPITIMPRPLKDLKVGPDGGFMCSDDELVIMSYSVFGFVLRSRKFAKLDLTYLTEFHTTEESLAKSDSLGKSGDDTQKLAMPKGAFDRLVLEEGHSSMIVSLIAQHFRDKNSTAGKREEFDIVRRRGKGLIILLHGAPGVGKTLQPVPEKFKKPLFQITCGDLGTTAFEVETALEKNFTLANKWDYILLLDEADVFLTERSKEDFKRNGLVAVFLRLMEYYSGILFLTTNRVGDFDEAFTSRIHISLYYPALNVEKRGQVFKINMDMIEERFKTKGRAIEIDKMRIGFFASAYFENYPHARWNGRQIRNACQTALALAEFEAQGNSIQETEDRNLVVRLNVEHFIIVRNAYLEFAKYMRDLFGTSTERRAKELMKRAIEADANNNIVSALSLNDKRMDKAAFTHASQNKISRPIGRSSQQSFPQPPD</sequence>
<dbReference type="InterPro" id="IPR054289">
    <property type="entry name" value="DUF7025"/>
</dbReference>
<feature type="compositionally biased region" description="Low complexity" evidence="1">
    <location>
        <begin position="49"/>
        <end position="65"/>
    </location>
</feature>
<dbReference type="GO" id="GO:0005524">
    <property type="term" value="F:ATP binding"/>
    <property type="evidence" value="ECO:0007669"/>
    <property type="project" value="InterPro"/>
</dbReference>
<dbReference type="Proteomes" id="UP000756921">
    <property type="component" value="Unassembled WGS sequence"/>
</dbReference>